<protein>
    <submittedName>
        <fullName evidence="1">PKD-like family protein</fullName>
    </submittedName>
</protein>
<accession>A0A521CA20</accession>
<dbReference type="AlphaFoldDB" id="A0A521CA20"/>
<dbReference type="EMBL" id="FXSZ01000003">
    <property type="protein sequence ID" value="SMO56317.1"/>
    <property type="molecule type" value="Genomic_DNA"/>
</dbReference>
<keyword evidence="2" id="KW-1185">Reference proteome</keyword>
<reference evidence="1 2" key="1">
    <citation type="submission" date="2017-05" db="EMBL/GenBank/DDBJ databases">
        <authorList>
            <person name="Varghese N."/>
            <person name="Submissions S."/>
        </authorList>
    </citation>
    <scope>NUCLEOTIDE SEQUENCE [LARGE SCALE GENOMIC DNA]</scope>
    <source>
        <strain evidence="1 2">DSM 21342</strain>
    </source>
</reference>
<name>A0A521CA20_9SPHI</name>
<proteinExistence type="predicted"/>
<dbReference type="OrthoDB" id="1095195at2"/>
<dbReference type="RefSeq" id="WP_142602807.1">
    <property type="nucleotide sequence ID" value="NZ_FXSZ01000003.1"/>
</dbReference>
<dbReference type="Pfam" id="PF16407">
    <property type="entry name" value="PKD_2"/>
    <property type="match status" value="1"/>
</dbReference>
<evidence type="ECO:0000313" key="1">
    <source>
        <dbReference type="EMBL" id="SMO56317.1"/>
    </source>
</evidence>
<evidence type="ECO:0000313" key="2">
    <source>
        <dbReference type="Proteomes" id="UP000315971"/>
    </source>
</evidence>
<gene>
    <name evidence="1" type="ORF">SAMN06265350_103350</name>
</gene>
<dbReference type="PROSITE" id="PS51257">
    <property type="entry name" value="PROKAR_LIPOPROTEIN"/>
    <property type="match status" value="1"/>
</dbReference>
<sequence length="506" mass="57291">MKKIYSYLLAASIVVASSCKKDLGNYEYHDINKVKFSNISETGEITAVFGKPLTIKPEVSYTMDTKGDPSRYSYEWSYIAPVPGSKITVLATTQNLELAGLPLKVANDPYKFYYRITDKETGVQFDKEFKLRVRNEINEGWLLMTDVNGNAQLDMISLNLDNTTFTTINDLLAKTGSDLKLKGKPSLVYTYDMNTPFLPPGINLPYGFYVGTDQETNRLQPEDFSWSSNYNVEHEVFGYTFPQNFHYDVLKKCGLQHSYMIANGDLFNFDKTYGVRYSTPLNYLNGKIFKIAPMMAVEEAVGLYPVVVFDVENKRFLKHAGGTAATVSTFTDPAPATKRFSFTIGMDLVYMDFNTGVKQYFAILKDGSNKYWMAEFTSTGVQNYYDQMIGTDFDKAEKIAISPDTQYIFYNVGGKVYEYDMASKTTKLMLDMGAQKVSVLKFQAFHKTSKYKDSNKLIVCSYDPALPADKNGKMEMFTVPASHGDLVPYKNFSGFGKVVSLHYRER</sequence>
<dbReference type="InterPro" id="IPR032183">
    <property type="entry name" value="PKD-like"/>
</dbReference>
<dbReference type="Proteomes" id="UP000315971">
    <property type="component" value="Unassembled WGS sequence"/>
</dbReference>
<organism evidence="1 2">
    <name type="scientific">Solitalea koreensis</name>
    <dbReference type="NCBI Taxonomy" id="543615"/>
    <lineage>
        <taxon>Bacteria</taxon>
        <taxon>Pseudomonadati</taxon>
        <taxon>Bacteroidota</taxon>
        <taxon>Sphingobacteriia</taxon>
        <taxon>Sphingobacteriales</taxon>
        <taxon>Sphingobacteriaceae</taxon>
        <taxon>Solitalea</taxon>
    </lineage>
</organism>